<name>A0A1B5L3R3_USTVR</name>
<proteinExistence type="predicted"/>
<organism evidence="2 3">
    <name type="scientific">Ustilaginoidea virens</name>
    <name type="common">Rice false smut fungus</name>
    <name type="synonym">Villosiclava virens</name>
    <dbReference type="NCBI Taxonomy" id="1159556"/>
    <lineage>
        <taxon>Eukaryota</taxon>
        <taxon>Fungi</taxon>
        <taxon>Dikarya</taxon>
        <taxon>Ascomycota</taxon>
        <taxon>Pezizomycotina</taxon>
        <taxon>Sordariomycetes</taxon>
        <taxon>Hypocreomycetidae</taxon>
        <taxon>Hypocreales</taxon>
        <taxon>Clavicipitaceae</taxon>
        <taxon>Ustilaginoidea</taxon>
    </lineage>
</organism>
<dbReference type="Proteomes" id="UP000054053">
    <property type="component" value="Unassembled WGS sequence"/>
</dbReference>
<dbReference type="EMBL" id="BBTG02000019">
    <property type="protein sequence ID" value="GAO18141.1"/>
    <property type="molecule type" value="Genomic_DNA"/>
</dbReference>
<feature type="compositionally biased region" description="Polar residues" evidence="1">
    <location>
        <begin position="93"/>
        <end position="114"/>
    </location>
</feature>
<dbReference type="AlphaFoldDB" id="A0A1B5L3R3"/>
<comment type="caution">
    <text evidence="2">The sequence shown here is derived from an EMBL/GenBank/DDBJ whole genome shotgun (WGS) entry which is preliminary data.</text>
</comment>
<reference evidence="3" key="1">
    <citation type="journal article" date="2016" name="Genome Announc.">
        <title>Genome sequence of Ustilaginoidea virens IPU010, a rice pathogenic fungus causing false smut.</title>
        <authorList>
            <person name="Kumagai T."/>
            <person name="Ishii T."/>
            <person name="Terai G."/>
            <person name="Umemura M."/>
            <person name="Machida M."/>
            <person name="Asai K."/>
        </authorList>
    </citation>
    <scope>NUCLEOTIDE SEQUENCE [LARGE SCALE GENOMIC DNA]</scope>
    <source>
        <strain evidence="3">IPU010</strain>
    </source>
</reference>
<evidence type="ECO:0000313" key="2">
    <source>
        <dbReference type="EMBL" id="GAO18141.1"/>
    </source>
</evidence>
<accession>A0A1B5L3R3</accession>
<gene>
    <name evidence="2" type="ORF">UVI_02036760</name>
</gene>
<sequence>MAAVTNAKSSRQAVGQLSLFVRGVYPAADAGRSRFTSPAATGLPAGFPAMLGWIAANIKLSCGKTETADPCTHCWLGACSLRTQQLLQQHEANPGKTNQNEPDQISPSPTQQMTALAGFPSSHDIEHRARASNPEPRAQSPEPKLAAVVPRHDPEWFRPVVLARHGWSRDLPGLFGAGPSRVVPEWKQWKRGAQSLKRTAPPRK</sequence>
<evidence type="ECO:0000256" key="1">
    <source>
        <dbReference type="SAM" id="MobiDB-lite"/>
    </source>
</evidence>
<protein>
    <submittedName>
        <fullName evidence="2">Uncharacterized protein</fullName>
    </submittedName>
</protein>
<feature type="region of interest" description="Disordered" evidence="1">
    <location>
        <begin position="93"/>
        <end position="148"/>
    </location>
</feature>
<evidence type="ECO:0000313" key="3">
    <source>
        <dbReference type="Proteomes" id="UP000054053"/>
    </source>
</evidence>